<keyword evidence="2" id="KW-1185">Reference proteome</keyword>
<sequence length="90" mass="9844">MQFQRIKGANYAATQKKFVSLVSGLNVLFVLVLPGVRESRKQAGESSCLLHSLGHDTVEVYQLSRYIRPSTGLVVVLYRAAGFTNGGTSR</sequence>
<proteinExistence type="predicted"/>
<dbReference type="KEGG" id="nja:NSJP_0206"/>
<evidence type="ECO:0000313" key="2">
    <source>
        <dbReference type="Proteomes" id="UP000192042"/>
    </source>
</evidence>
<dbReference type="STRING" id="1325564.NSJP_0206"/>
<name>A0A1W1I047_9BACT</name>
<evidence type="ECO:0000313" key="1">
    <source>
        <dbReference type="EMBL" id="SLM46378.1"/>
    </source>
</evidence>
<organism evidence="1 2">
    <name type="scientific">Nitrospira japonica</name>
    <dbReference type="NCBI Taxonomy" id="1325564"/>
    <lineage>
        <taxon>Bacteria</taxon>
        <taxon>Pseudomonadati</taxon>
        <taxon>Nitrospirota</taxon>
        <taxon>Nitrospiria</taxon>
        <taxon>Nitrospirales</taxon>
        <taxon>Nitrospiraceae</taxon>
        <taxon>Nitrospira</taxon>
    </lineage>
</organism>
<protein>
    <submittedName>
        <fullName evidence="1">Uncharacterized protein</fullName>
    </submittedName>
</protein>
<accession>A0A1W1I047</accession>
<dbReference type="Proteomes" id="UP000192042">
    <property type="component" value="Chromosome I"/>
</dbReference>
<dbReference type="AlphaFoldDB" id="A0A1W1I047"/>
<gene>
    <name evidence="1" type="ORF">NSJP_0206</name>
</gene>
<reference evidence="1 2" key="1">
    <citation type="submission" date="2017-03" db="EMBL/GenBank/DDBJ databases">
        <authorList>
            <person name="Afonso C.L."/>
            <person name="Miller P.J."/>
            <person name="Scott M.A."/>
            <person name="Spackman E."/>
            <person name="Goraichik I."/>
            <person name="Dimitrov K.M."/>
            <person name="Suarez D.L."/>
            <person name="Swayne D.E."/>
        </authorList>
    </citation>
    <scope>NUCLEOTIDE SEQUENCE [LARGE SCALE GENOMIC DNA]</scope>
    <source>
        <strain evidence="1">Genome sequencing of Nitrospira japonica strain NJ11</strain>
    </source>
</reference>
<dbReference type="EMBL" id="LT828648">
    <property type="protein sequence ID" value="SLM46378.1"/>
    <property type="molecule type" value="Genomic_DNA"/>
</dbReference>